<feature type="transmembrane region" description="Helical" evidence="2">
    <location>
        <begin position="127"/>
        <end position="153"/>
    </location>
</feature>
<comment type="caution">
    <text evidence="3">The sequence shown here is derived from an EMBL/GenBank/DDBJ whole genome shotgun (WGS) entry which is preliminary data.</text>
</comment>
<protein>
    <recommendedName>
        <fullName evidence="5">TRP C-terminal domain-containing protein</fullName>
    </recommendedName>
</protein>
<sequence>MAYLFGLLNDISTVTMLSFINISIPGQASVLSSILLNLIYMDLLQTDKWMDKIVDLDDEDNDRSLCPSFERVGYTSMNTISNLGSTFVFLIFIILAYLTTLVLQFLSRTKFKRAFEFMKKQLIWNAALRFMIQQYQSILLACFINTNLALQNFTIDAETMKQQTSNIGDKMSIYTNFILFASVVLFPFIVVGIIQFKKEQIKTEDFNNKFGTIMEGLNCENSLYWNVIVLVRWGFSYTIFVFMKDFASLQIFLLLFVSIGFTIAIAYIKPYQTPSENNFKIWIEVFVTWYLFLLLMLTDINPDVKLREIFGYCVLGVIVLCVAANAVKAVHAAVKEIIWKLETKRKTQKYAINDKKQKVLQNQSNDTTVNRSISEVSQIREEIDVYPQKKEEKKSSKNKESQKQSENKMNVKEPIEKIKLKAKNSTWLHLKSLKANRQKQPPESSILKSPPPHPFLDVIDGQSIRLDDEPNELPISSYAETPQDLVNQLYHKVQQEELMRQGSQVRHTINIIDDNSLPAFIQRTMTKKPFSEQKLI</sequence>
<dbReference type="PANTHER" id="PTHR11319">
    <property type="entry name" value="G PROTEIN-COUPLED RECEPTOR-RELATED"/>
    <property type="match status" value="1"/>
</dbReference>
<name>A0A8J8P532_HALGN</name>
<organism evidence="3 4">
    <name type="scientific">Halteria grandinella</name>
    <dbReference type="NCBI Taxonomy" id="5974"/>
    <lineage>
        <taxon>Eukaryota</taxon>
        <taxon>Sar</taxon>
        <taxon>Alveolata</taxon>
        <taxon>Ciliophora</taxon>
        <taxon>Intramacronucleata</taxon>
        <taxon>Spirotrichea</taxon>
        <taxon>Stichotrichia</taxon>
        <taxon>Sporadotrichida</taxon>
        <taxon>Halteriidae</taxon>
        <taxon>Halteria</taxon>
    </lineage>
</organism>
<evidence type="ECO:0000313" key="3">
    <source>
        <dbReference type="EMBL" id="TNV87252.1"/>
    </source>
</evidence>
<feature type="transmembrane region" description="Helical" evidence="2">
    <location>
        <begin position="279"/>
        <end position="297"/>
    </location>
</feature>
<proteinExistence type="predicted"/>
<feature type="region of interest" description="Disordered" evidence="1">
    <location>
        <begin position="434"/>
        <end position="454"/>
    </location>
</feature>
<dbReference type="PANTHER" id="PTHR11319:SF35">
    <property type="entry name" value="OUTER MEMBRANE PROTEIN PMPC-RELATED"/>
    <property type="match status" value="1"/>
</dbReference>
<evidence type="ECO:0000313" key="4">
    <source>
        <dbReference type="Proteomes" id="UP000785679"/>
    </source>
</evidence>
<gene>
    <name evidence="3" type="ORF">FGO68_gene8134</name>
</gene>
<dbReference type="AlphaFoldDB" id="A0A8J8P532"/>
<feature type="region of interest" description="Disordered" evidence="1">
    <location>
        <begin position="387"/>
        <end position="414"/>
    </location>
</feature>
<evidence type="ECO:0000256" key="1">
    <source>
        <dbReference type="SAM" id="MobiDB-lite"/>
    </source>
</evidence>
<dbReference type="Proteomes" id="UP000785679">
    <property type="component" value="Unassembled WGS sequence"/>
</dbReference>
<keyword evidence="2" id="KW-1133">Transmembrane helix</keyword>
<dbReference type="EMBL" id="RRYP01000546">
    <property type="protein sequence ID" value="TNV87252.1"/>
    <property type="molecule type" value="Genomic_DNA"/>
</dbReference>
<feature type="transmembrane region" description="Helical" evidence="2">
    <location>
        <begin position="309"/>
        <end position="327"/>
    </location>
</feature>
<feature type="transmembrane region" description="Helical" evidence="2">
    <location>
        <begin position="87"/>
        <end position="106"/>
    </location>
</feature>
<reference evidence="3" key="1">
    <citation type="submission" date="2019-06" db="EMBL/GenBank/DDBJ databases">
        <authorList>
            <person name="Zheng W."/>
        </authorList>
    </citation>
    <scope>NUCLEOTIDE SEQUENCE</scope>
    <source>
        <strain evidence="3">QDHG01</strain>
    </source>
</reference>
<feature type="transmembrane region" description="Helical" evidence="2">
    <location>
        <begin position="223"/>
        <end position="243"/>
    </location>
</feature>
<feature type="transmembrane region" description="Helical" evidence="2">
    <location>
        <begin position="12"/>
        <end position="40"/>
    </location>
</feature>
<keyword evidence="4" id="KW-1185">Reference proteome</keyword>
<feature type="compositionally biased region" description="Polar residues" evidence="1">
    <location>
        <begin position="438"/>
        <end position="447"/>
    </location>
</feature>
<feature type="transmembrane region" description="Helical" evidence="2">
    <location>
        <begin position="173"/>
        <end position="194"/>
    </location>
</feature>
<keyword evidence="2" id="KW-0812">Transmembrane</keyword>
<keyword evidence="2" id="KW-0472">Membrane</keyword>
<feature type="transmembrane region" description="Helical" evidence="2">
    <location>
        <begin position="249"/>
        <end position="267"/>
    </location>
</feature>
<accession>A0A8J8P532</accession>
<evidence type="ECO:0000256" key="2">
    <source>
        <dbReference type="SAM" id="Phobius"/>
    </source>
</evidence>
<evidence type="ECO:0008006" key="5">
    <source>
        <dbReference type="Google" id="ProtNLM"/>
    </source>
</evidence>